<evidence type="ECO:0000259" key="4">
    <source>
        <dbReference type="PROSITE" id="PS50279"/>
    </source>
</evidence>
<dbReference type="Ensembl" id="ENSLLET00000045979.1">
    <property type="protein sequence ID" value="ENSLLEP00000044204.1"/>
    <property type="gene ID" value="ENSLLEG00000028006.1"/>
</dbReference>
<dbReference type="AlphaFoldDB" id="A0A8C5QYC7"/>
<dbReference type="InterPro" id="IPR036880">
    <property type="entry name" value="Kunitz_BPTI_sf"/>
</dbReference>
<dbReference type="GO" id="GO:0004867">
    <property type="term" value="F:serine-type endopeptidase inhibitor activity"/>
    <property type="evidence" value="ECO:0007669"/>
    <property type="project" value="UniProtKB-KW"/>
</dbReference>
<feature type="domain" description="BPTI/Kunitz inhibitor" evidence="4">
    <location>
        <begin position="27"/>
        <end position="73"/>
    </location>
</feature>
<dbReference type="Gene3D" id="4.10.410.10">
    <property type="entry name" value="Pancreatic trypsin inhibitor Kunitz domain"/>
    <property type="match status" value="1"/>
</dbReference>
<dbReference type="Proteomes" id="UP000694569">
    <property type="component" value="Unplaced"/>
</dbReference>
<reference evidence="5" key="2">
    <citation type="submission" date="2025-09" db="UniProtKB">
        <authorList>
            <consortium name="Ensembl"/>
        </authorList>
    </citation>
    <scope>IDENTIFICATION</scope>
</reference>
<sequence length="89" mass="9956">APPYIQGVILGLVSSYTPYSRRPPLADTGRCRAYFPRWFYDAETQTCQNFTYGGCPGNLNNHLEDESDCTRTCVGEAAQRLFALRSGRS</sequence>
<dbReference type="SUPFAM" id="SSF57362">
    <property type="entry name" value="BPTI-like"/>
    <property type="match status" value="1"/>
</dbReference>
<organism evidence="5 6">
    <name type="scientific">Leptobrachium leishanense</name>
    <name type="common">Leishan spiny toad</name>
    <dbReference type="NCBI Taxonomy" id="445787"/>
    <lineage>
        <taxon>Eukaryota</taxon>
        <taxon>Metazoa</taxon>
        <taxon>Chordata</taxon>
        <taxon>Craniata</taxon>
        <taxon>Vertebrata</taxon>
        <taxon>Euteleostomi</taxon>
        <taxon>Amphibia</taxon>
        <taxon>Batrachia</taxon>
        <taxon>Anura</taxon>
        <taxon>Pelobatoidea</taxon>
        <taxon>Megophryidae</taxon>
        <taxon>Leptobrachium</taxon>
    </lineage>
</organism>
<keyword evidence="1" id="KW-0646">Protease inhibitor</keyword>
<keyword evidence="6" id="KW-1185">Reference proteome</keyword>
<keyword evidence="3" id="KW-1015">Disulfide bond</keyword>
<evidence type="ECO:0000256" key="2">
    <source>
        <dbReference type="ARBA" id="ARBA00022900"/>
    </source>
</evidence>
<dbReference type="PANTHER" id="PTHR47247">
    <property type="entry name" value="KUNITZ-TYPE PROTEASE INHIBITOR 2"/>
    <property type="match status" value="1"/>
</dbReference>
<evidence type="ECO:0000313" key="5">
    <source>
        <dbReference type="Ensembl" id="ENSLLEP00000044204.1"/>
    </source>
</evidence>
<evidence type="ECO:0000256" key="1">
    <source>
        <dbReference type="ARBA" id="ARBA00022690"/>
    </source>
</evidence>
<dbReference type="GeneTree" id="ENSGT00940000160348"/>
<dbReference type="Pfam" id="PF00014">
    <property type="entry name" value="Kunitz_BPTI"/>
    <property type="match status" value="1"/>
</dbReference>
<accession>A0A8C5QYC7</accession>
<name>A0A8C5QYC7_9ANUR</name>
<dbReference type="SMART" id="SM00131">
    <property type="entry name" value="KU"/>
    <property type="match status" value="1"/>
</dbReference>
<protein>
    <recommendedName>
        <fullName evidence="4">BPTI/Kunitz inhibitor domain-containing protein</fullName>
    </recommendedName>
</protein>
<dbReference type="InterPro" id="IPR002223">
    <property type="entry name" value="Kunitz_BPTI"/>
</dbReference>
<proteinExistence type="predicted"/>
<dbReference type="PANTHER" id="PTHR47247:SF1">
    <property type="entry name" value="KUNITZ-TYPE PROTEASE INHIBITOR 2"/>
    <property type="match status" value="1"/>
</dbReference>
<evidence type="ECO:0000313" key="6">
    <source>
        <dbReference type="Proteomes" id="UP000694569"/>
    </source>
</evidence>
<reference evidence="5" key="1">
    <citation type="submission" date="2025-08" db="UniProtKB">
        <authorList>
            <consortium name="Ensembl"/>
        </authorList>
    </citation>
    <scope>IDENTIFICATION</scope>
</reference>
<dbReference type="PROSITE" id="PS50279">
    <property type="entry name" value="BPTI_KUNITZ_2"/>
    <property type="match status" value="1"/>
</dbReference>
<keyword evidence="2" id="KW-0722">Serine protease inhibitor</keyword>
<evidence type="ECO:0000256" key="3">
    <source>
        <dbReference type="ARBA" id="ARBA00023157"/>
    </source>
</evidence>